<keyword evidence="2" id="KW-0804">Transcription</keyword>
<dbReference type="EMBL" id="CM018041">
    <property type="protein sequence ID" value="KAA8533689.1"/>
    <property type="molecule type" value="Genomic_DNA"/>
</dbReference>
<comment type="similarity">
    <text evidence="3">Belongs to the GRAS family.</text>
</comment>
<keyword evidence="5" id="KW-1185">Reference proteome</keyword>
<evidence type="ECO:0000256" key="3">
    <source>
        <dbReference type="PROSITE-ProRule" id="PRU01191"/>
    </source>
</evidence>
<evidence type="ECO:0000313" key="5">
    <source>
        <dbReference type="Proteomes" id="UP000325577"/>
    </source>
</evidence>
<dbReference type="PANTHER" id="PTHR31636">
    <property type="entry name" value="OSJNBA0084A10.13 PROTEIN-RELATED"/>
    <property type="match status" value="1"/>
</dbReference>
<comment type="caution">
    <text evidence="3">Lacks conserved residue(s) required for the propagation of feature annotation.</text>
</comment>
<keyword evidence="1" id="KW-0805">Transcription regulation</keyword>
<feature type="short sequence motif" description="VHIID" evidence="3">
    <location>
        <begin position="323"/>
        <end position="327"/>
    </location>
</feature>
<dbReference type="AlphaFoldDB" id="A0A5J5ATK4"/>
<reference evidence="4 5" key="1">
    <citation type="submission" date="2019-09" db="EMBL/GenBank/DDBJ databases">
        <title>A chromosome-level genome assembly of the Chinese tupelo Nyssa sinensis.</title>
        <authorList>
            <person name="Yang X."/>
            <person name="Kang M."/>
            <person name="Yang Y."/>
            <person name="Xiong H."/>
            <person name="Wang M."/>
            <person name="Zhang Z."/>
            <person name="Wang Z."/>
            <person name="Wu H."/>
            <person name="Ma T."/>
            <person name="Liu J."/>
            <person name="Xi Z."/>
        </authorList>
    </citation>
    <scope>NUCLEOTIDE SEQUENCE [LARGE SCALE GENOMIC DNA]</scope>
    <source>
        <strain evidence="4">J267</strain>
        <tissue evidence="4">Leaf</tissue>
    </source>
</reference>
<gene>
    <name evidence="4" type="ORF">F0562_031206</name>
</gene>
<feature type="region of interest" description="Leucine repeat II (LRII)" evidence="3">
    <location>
        <begin position="372"/>
        <end position="404"/>
    </location>
</feature>
<feature type="region of interest" description="SAW" evidence="3">
    <location>
        <begin position="509"/>
        <end position="586"/>
    </location>
</feature>
<dbReference type="Proteomes" id="UP000325577">
    <property type="component" value="Linkage Group LG18"/>
</dbReference>
<dbReference type="PROSITE" id="PS50985">
    <property type="entry name" value="GRAS"/>
    <property type="match status" value="1"/>
</dbReference>
<dbReference type="InterPro" id="IPR005202">
    <property type="entry name" value="TF_GRAS"/>
</dbReference>
<evidence type="ECO:0000256" key="2">
    <source>
        <dbReference type="ARBA" id="ARBA00023163"/>
    </source>
</evidence>
<name>A0A5J5ATK4_9ASTE</name>
<evidence type="ECO:0000313" key="4">
    <source>
        <dbReference type="EMBL" id="KAA8533689.1"/>
    </source>
</evidence>
<protein>
    <submittedName>
        <fullName evidence="4">Uncharacterized protein</fullName>
    </submittedName>
</protein>
<dbReference type="Pfam" id="PF03514">
    <property type="entry name" value="GRAS"/>
    <property type="match status" value="1"/>
</dbReference>
<organism evidence="4 5">
    <name type="scientific">Nyssa sinensis</name>
    <dbReference type="NCBI Taxonomy" id="561372"/>
    <lineage>
        <taxon>Eukaryota</taxon>
        <taxon>Viridiplantae</taxon>
        <taxon>Streptophyta</taxon>
        <taxon>Embryophyta</taxon>
        <taxon>Tracheophyta</taxon>
        <taxon>Spermatophyta</taxon>
        <taxon>Magnoliopsida</taxon>
        <taxon>eudicotyledons</taxon>
        <taxon>Gunneridae</taxon>
        <taxon>Pentapetalae</taxon>
        <taxon>asterids</taxon>
        <taxon>Cornales</taxon>
        <taxon>Nyssaceae</taxon>
        <taxon>Nyssa</taxon>
    </lineage>
</organism>
<accession>A0A5J5ATK4</accession>
<sequence length="586" mass="65223">MSSGYSGGAPEFYTSSGITGRSTGINHPQASYRSPLAGIIPDRSSQIIQRREFIGKRTLNEFQNLQQQHLYQQQQQALGLYLRNVRARNYQNSSPISPLSHVDFAVSISPETIPTSISSSVSSTAMSTRYGLPNLQQARQQPINFCNGNGIIPSSNPNFPSVSYPNLVQNRVFSHEPSGQESENKMMNRLQELEKQLLDDNDDEGDAVSVITNSEWSETIQNLISTSQNSISPSPYFVIVFLLVHIGFSASTSEQRWTAYMASALRSRVNPTEYRPPVAELYDQEHMGSTQTLYEKSPCFKLGFMAANLAILEATSDQRLNKLHVVDFDIGQGYQYLHLIHALAARKAERSTVLKITTFADFRNGSEERLKAVGDLLEPVASKFGVGFNYRVLSLNICDLTLETLGVENDEALAVNLAFRLYNLPDESVTTENLRDELLRRVKGLSPKVVTVVEQEMNANTAPFAARVTELCEYYGALFDSLDATMPKDNSDRVRIEQGLGRKAANSVSCEGRDRVERCEVFGKWRARMGMAGFTPSPLSQRVADSLLSKLNSETRGNPGFTVKEEMGRICFGWNGRTLTVASAWR</sequence>
<dbReference type="OrthoDB" id="677896at2759"/>
<evidence type="ECO:0000256" key="1">
    <source>
        <dbReference type="ARBA" id="ARBA00023015"/>
    </source>
</evidence>
<proteinExistence type="inferred from homology"/>